<protein>
    <recommendedName>
        <fullName evidence="1">Anaphase-promoting complex subunit 2 TPR repeats domain-containing protein</fullName>
    </recommendedName>
</protein>
<name>A0A0L0VHV5_9BASI</name>
<comment type="caution">
    <text evidence="2">The sequence shown here is derived from an EMBL/GenBank/DDBJ whole genome shotgun (WGS) entry which is preliminary data.</text>
</comment>
<dbReference type="GO" id="GO:0070979">
    <property type="term" value="P:protein K11-linked ubiquitination"/>
    <property type="evidence" value="ECO:0007669"/>
    <property type="project" value="TreeGrafter"/>
</dbReference>
<sequence>MDRNGTSTRLFDPSPNYPHSSLIKQLGALALLKQFQPILFSVGYDAIDERIEKFYMPILLDLTRVIGIIHPALSQFKCLSDLRINELFNIIVDFPETMLVLQDLRICTNETDQSSCLVHELRAANTQRLLHPGADTQDVITQYILLMKALQVLDPPGVLLSWVAQPDNDNPNQGLSSGLPIQEENDYHLIDWFPDPVDAPIGFKNLLKDDIIKSLVTNYQNQDGFVKELQSLLASRLLAVKSFDVTQELTQIKILKGKFGEA</sequence>
<proteinExistence type="predicted"/>
<dbReference type="Proteomes" id="UP000054564">
    <property type="component" value="Unassembled WGS sequence"/>
</dbReference>
<dbReference type="AlphaFoldDB" id="A0A0L0VHV5"/>
<dbReference type="SUPFAM" id="SSF75632">
    <property type="entry name" value="Cullin homology domain"/>
    <property type="match status" value="1"/>
</dbReference>
<organism evidence="2 3">
    <name type="scientific">Puccinia striiformis f. sp. tritici PST-78</name>
    <dbReference type="NCBI Taxonomy" id="1165861"/>
    <lineage>
        <taxon>Eukaryota</taxon>
        <taxon>Fungi</taxon>
        <taxon>Dikarya</taxon>
        <taxon>Basidiomycota</taxon>
        <taxon>Pucciniomycotina</taxon>
        <taxon>Pucciniomycetes</taxon>
        <taxon>Pucciniales</taxon>
        <taxon>Pucciniaceae</taxon>
        <taxon>Puccinia</taxon>
    </lineage>
</organism>
<evidence type="ECO:0000259" key="1">
    <source>
        <dbReference type="Pfam" id="PF25773"/>
    </source>
</evidence>
<dbReference type="EMBL" id="AJIL01000055">
    <property type="protein sequence ID" value="KNE98554.1"/>
    <property type="molecule type" value="Genomic_DNA"/>
</dbReference>
<keyword evidence="3" id="KW-1185">Reference proteome</keyword>
<dbReference type="InterPro" id="IPR057975">
    <property type="entry name" value="TPR_ANAPC2"/>
</dbReference>
<dbReference type="Pfam" id="PF25773">
    <property type="entry name" value="TPR_ANAPC2"/>
    <property type="match status" value="1"/>
</dbReference>
<dbReference type="PANTHER" id="PTHR45957:SF1">
    <property type="entry name" value="ANAPHASE-PROMOTING COMPLEX SUBUNIT 2"/>
    <property type="match status" value="1"/>
</dbReference>
<evidence type="ECO:0000313" key="3">
    <source>
        <dbReference type="Proteomes" id="UP000054564"/>
    </source>
</evidence>
<dbReference type="GO" id="GO:0005680">
    <property type="term" value="C:anaphase-promoting complex"/>
    <property type="evidence" value="ECO:0007669"/>
    <property type="project" value="TreeGrafter"/>
</dbReference>
<evidence type="ECO:0000313" key="2">
    <source>
        <dbReference type="EMBL" id="KNE98554.1"/>
    </source>
</evidence>
<dbReference type="InterPro" id="IPR036317">
    <property type="entry name" value="Cullin_homology_sf"/>
</dbReference>
<reference evidence="3" key="1">
    <citation type="submission" date="2014-03" db="EMBL/GenBank/DDBJ databases">
        <title>The Genome Sequence of Puccinia striiformis f. sp. tritici PST-78.</title>
        <authorList>
            <consortium name="The Broad Institute Genome Sequencing Platform"/>
            <person name="Cuomo C."/>
            <person name="Hulbert S."/>
            <person name="Chen X."/>
            <person name="Walker B."/>
            <person name="Young S.K."/>
            <person name="Zeng Q."/>
            <person name="Gargeya S."/>
            <person name="Fitzgerald M."/>
            <person name="Haas B."/>
            <person name="Abouelleil A."/>
            <person name="Alvarado L."/>
            <person name="Arachchi H.M."/>
            <person name="Berlin A.M."/>
            <person name="Chapman S.B."/>
            <person name="Goldberg J."/>
            <person name="Griggs A."/>
            <person name="Gujja S."/>
            <person name="Hansen M."/>
            <person name="Howarth C."/>
            <person name="Imamovic A."/>
            <person name="Larimer J."/>
            <person name="McCowan C."/>
            <person name="Montmayeur A."/>
            <person name="Murphy C."/>
            <person name="Neiman D."/>
            <person name="Pearson M."/>
            <person name="Priest M."/>
            <person name="Roberts A."/>
            <person name="Saif S."/>
            <person name="Shea T."/>
            <person name="Sisk P."/>
            <person name="Sykes S."/>
            <person name="Wortman J."/>
            <person name="Nusbaum C."/>
            <person name="Birren B."/>
        </authorList>
    </citation>
    <scope>NUCLEOTIDE SEQUENCE [LARGE SCALE GENOMIC DNA]</scope>
    <source>
        <strain evidence="3">race PST-78</strain>
    </source>
</reference>
<feature type="domain" description="Anaphase-promoting complex subunit 2 TPR repeats" evidence="1">
    <location>
        <begin position="76"/>
        <end position="166"/>
    </location>
</feature>
<gene>
    <name evidence="2" type="ORF">PSTG_08106</name>
</gene>
<accession>A0A0L0VHV5</accession>
<dbReference type="InterPro" id="IPR044554">
    <property type="entry name" value="ANAPC2"/>
</dbReference>
<dbReference type="STRING" id="1165861.A0A0L0VHV5"/>
<dbReference type="PANTHER" id="PTHR45957">
    <property type="entry name" value="ANAPHASE-PROMOTING COMPLEX SUBUNIT 2"/>
    <property type="match status" value="1"/>
</dbReference>
<dbReference type="GO" id="GO:0007091">
    <property type="term" value="P:metaphase/anaphase transition of mitotic cell cycle"/>
    <property type="evidence" value="ECO:0007669"/>
    <property type="project" value="TreeGrafter"/>
</dbReference>